<reference evidence="1 2" key="1">
    <citation type="journal article" date="2020" name="ISME J.">
        <title>Uncovering the hidden diversity of litter-decomposition mechanisms in mushroom-forming fungi.</title>
        <authorList>
            <person name="Floudas D."/>
            <person name="Bentzer J."/>
            <person name="Ahren D."/>
            <person name="Johansson T."/>
            <person name="Persson P."/>
            <person name="Tunlid A."/>
        </authorList>
    </citation>
    <scope>NUCLEOTIDE SEQUENCE [LARGE SCALE GENOMIC DNA]</scope>
    <source>
        <strain evidence="1 2">CBS 406.79</strain>
    </source>
</reference>
<accession>A0A8H5H8L9</accession>
<gene>
    <name evidence="1" type="ORF">D9757_009550</name>
</gene>
<comment type="caution">
    <text evidence="1">The sequence shown here is derived from an EMBL/GenBank/DDBJ whole genome shotgun (WGS) entry which is preliminary data.</text>
</comment>
<dbReference type="EMBL" id="JAACJN010000075">
    <property type="protein sequence ID" value="KAF5378655.1"/>
    <property type="molecule type" value="Genomic_DNA"/>
</dbReference>
<organism evidence="1 2">
    <name type="scientific">Collybiopsis confluens</name>
    <dbReference type="NCBI Taxonomy" id="2823264"/>
    <lineage>
        <taxon>Eukaryota</taxon>
        <taxon>Fungi</taxon>
        <taxon>Dikarya</taxon>
        <taxon>Basidiomycota</taxon>
        <taxon>Agaricomycotina</taxon>
        <taxon>Agaricomycetes</taxon>
        <taxon>Agaricomycetidae</taxon>
        <taxon>Agaricales</taxon>
        <taxon>Marasmiineae</taxon>
        <taxon>Omphalotaceae</taxon>
        <taxon>Collybiopsis</taxon>
    </lineage>
</organism>
<sequence length="66" mass="6943">MLVSTALPLQSSEREVVAAMVKLSAAKTTGTVLLYPLAVFPLCFKDALAHGGSRFMVSGILSRFGS</sequence>
<name>A0A8H5H8L9_9AGAR</name>
<protein>
    <submittedName>
        <fullName evidence="1">Uncharacterized protein</fullName>
    </submittedName>
</protein>
<proteinExistence type="predicted"/>
<dbReference type="Proteomes" id="UP000518752">
    <property type="component" value="Unassembled WGS sequence"/>
</dbReference>
<evidence type="ECO:0000313" key="2">
    <source>
        <dbReference type="Proteomes" id="UP000518752"/>
    </source>
</evidence>
<evidence type="ECO:0000313" key="1">
    <source>
        <dbReference type="EMBL" id="KAF5378655.1"/>
    </source>
</evidence>
<keyword evidence="2" id="KW-1185">Reference proteome</keyword>
<dbReference type="AlphaFoldDB" id="A0A8H5H8L9"/>